<sequence length="874" mass="97904">MSSLDRRMVSYFSISLGMLLILLALSYAYKNLGHLSSQNLLVTNTTYVVNQVSRYKQVTKEIDYDLREYLITKDEKLLTGINSSRSQLTSISNILLELSKDDAPQRIRIKEMMAATEELVHFSESVLDTYRTSGAQSAFDLINSGKGSLLFEKIKSEIEEFEEQAEIDLTARRNQFNRNRQRATMYIIITGIAGFGITLLSLYLLFIDRKKQLALRRQIFQKERLLNQYLEAIPDGIMVINPRKEVTFINLSGRIMLGLPKNKKIQNLDDLLAETTLNNPLTQGEKFKSDDLPICQGLAGNKAIGNRIDIKQGTEVIKVETNVEPIYELDGEIVGAISIFRNVTEQEAYAMNLNAARNLAEQSVKTRDVFLSNVSHEIRTPLNAILGFTNRLIQEGTGGKTGEYVGYIQVASRNLLELIDDLLDISKIEADQILLDKGPTSIREIIDSVGIIVKQKATEKNISFQQHFSHNLPYAILTDKLRLTQILLNICGNAVKFTEKGYVRLDVMPLGQIRRNVQRIQFTVTDTGIGIPKDKQKQIFNRFVQASENTRSKYGGTGLGLSITKALVKLLGGDLRLESTLGKGTKFTIEFDFIILEDQVSPEFNDLENSSPCHLASLNILVAEDNLLNQKLIQAIFDRAGADITIVNNGLEAIKKLKTQSYDVVIMDVQMPVMDGYAAIKEIRNTLGLDVPIITLTAHAMVGEKDEGTRIGANGYISKPFKEADLFREVISLTQKTKPLTTNESENSSTLPAGESLIDVDYLKEITADDEGLRDELIELLETSSPVLYEQIYKAENEKDYLKLCKLIHELRSSLISVALLSTANKFRDIEKALNANSLPDNLLEKICELEQELIAGLRELQAMVSPQFVAQAP</sequence>
<dbReference type="PROSITE" id="PS50109">
    <property type="entry name" value="HIS_KIN"/>
    <property type="match status" value="1"/>
</dbReference>
<dbReference type="SUPFAM" id="SSF55874">
    <property type="entry name" value="ATPase domain of HSP90 chaperone/DNA topoisomerase II/histidine kinase"/>
    <property type="match status" value="1"/>
</dbReference>
<organism evidence="16 17">
    <name type="scientific">Persicitalea jodogahamensis</name>
    <dbReference type="NCBI Taxonomy" id="402147"/>
    <lineage>
        <taxon>Bacteria</taxon>
        <taxon>Pseudomonadati</taxon>
        <taxon>Bacteroidota</taxon>
        <taxon>Cytophagia</taxon>
        <taxon>Cytophagales</taxon>
        <taxon>Spirosomataceae</taxon>
        <taxon>Persicitalea</taxon>
    </lineage>
</organism>
<evidence type="ECO:0000256" key="11">
    <source>
        <dbReference type="ARBA" id="ARBA00023136"/>
    </source>
</evidence>
<dbReference type="EC" id="2.7.13.3" evidence="3"/>
<dbReference type="SMART" id="SM00091">
    <property type="entry name" value="PAS"/>
    <property type="match status" value="1"/>
</dbReference>
<dbReference type="InterPro" id="IPR035965">
    <property type="entry name" value="PAS-like_dom_sf"/>
</dbReference>
<evidence type="ECO:0000256" key="13">
    <source>
        <dbReference type="SAM" id="Phobius"/>
    </source>
</evidence>
<dbReference type="Pfam" id="PF00512">
    <property type="entry name" value="HisKA"/>
    <property type="match status" value="1"/>
</dbReference>
<dbReference type="Gene3D" id="3.30.565.10">
    <property type="entry name" value="Histidine kinase-like ATPase, C-terminal domain"/>
    <property type="match status" value="1"/>
</dbReference>
<comment type="subcellular location">
    <subcellularLocation>
        <location evidence="2">Cell membrane</location>
        <topology evidence="2">Multi-pass membrane protein</topology>
    </subcellularLocation>
</comment>
<dbReference type="FunFam" id="3.30.565.10:FF:000010">
    <property type="entry name" value="Sensor histidine kinase RcsC"/>
    <property type="match status" value="1"/>
</dbReference>
<dbReference type="CDD" id="cd17546">
    <property type="entry name" value="REC_hyHK_CKI1_RcsC-like"/>
    <property type="match status" value="1"/>
</dbReference>
<dbReference type="GO" id="GO:0005886">
    <property type="term" value="C:plasma membrane"/>
    <property type="evidence" value="ECO:0007669"/>
    <property type="project" value="UniProtKB-SubCell"/>
</dbReference>
<dbReference type="CDD" id="cd16922">
    <property type="entry name" value="HATPase_EvgS-ArcB-TorS-like"/>
    <property type="match status" value="1"/>
</dbReference>
<dbReference type="InterPro" id="IPR003594">
    <property type="entry name" value="HATPase_dom"/>
</dbReference>
<dbReference type="CDD" id="cd00130">
    <property type="entry name" value="PAS"/>
    <property type="match status" value="1"/>
</dbReference>
<dbReference type="RefSeq" id="WP_229580447.1">
    <property type="nucleotide sequence ID" value="NZ_BMXF01000001.1"/>
</dbReference>
<dbReference type="Pfam" id="PF13188">
    <property type="entry name" value="PAS_8"/>
    <property type="match status" value="1"/>
</dbReference>
<dbReference type="InterPro" id="IPR036097">
    <property type="entry name" value="HisK_dim/P_sf"/>
</dbReference>
<gene>
    <name evidence="16" type="ORF">GCM10007390_14100</name>
</gene>
<dbReference type="InterPro" id="IPR007891">
    <property type="entry name" value="CHASE3"/>
</dbReference>
<dbReference type="Gene3D" id="3.30.450.20">
    <property type="entry name" value="PAS domain"/>
    <property type="match status" value="1"/>
</dbReference>
<evidence type="ECO:0000256" key="2">
    <source>
        <dbReference type="ARBA" id="ARBA00004651"/>
    </source>
</evidence>
<evidence type="ECO:0000313" key="16">
    <source>
        <dbReference type="EMBL" id="GHB61442.1"/>
    </source>
</evidence>
<dbReference type="InterPro" id="IPR001789">
    <property type="entry name" value="Sig_transdc_resp-reg_receiver"/>
</dbReference>
<dbReference type="SUPFAM" id="SSF55785">
    <property type="entry name" value="PYP-like sensor domain (PAS domain)"/>
    <property type="match status" value="1"/>
</dbReference>
<dbReference type="SUPFAM" id="SSF47384">
    <property type="entry name" value="Homodimeric domain of signal transducing histidine kinase"/>
    <property type="match status" value="1"/>
</dbReference>
<dbReference type="SMART" id="SM00388">
    <property type="entry name" value="HisKA"/>
    <property type="match status" value="1"/>
</dbReference>
<dbReference type="Pfam" id="PF05227">
    <property type="entry name" value="CHASE3"/>
    <property type="match status" value="1"/>
</dbReference>
<dbReference type="Pfam" id="PF02518">
    <property type="entry name" value="HATPase_c"/>
    <property type="match status" value="1"/>
</dbReference>
<dbReference type="PANTHER" id="PTHR45339:SF1">
    <property type="entry name" value="HYBRID SIGNAL TRANSDUCTION HISTIDINE KINASE J"/>
    <property type="match status" value="1"/>
</dbReference>
<dbReference type="SUPFAM" id="SSF47226">
    <property type="entry name" value="Histidine-containing phosphotransfer domain, HPT domain"/>
    <property type="match status" value="1"/>
</dbReference>
<feature type="transmembrane region" description="Helical" evidence="13">
    <location>
        <begin position="183"/>
        <end position="207"/>
    </location>
</feature>
<evidence type="ECO:0000256" key="1">
    <source>
        <dbReference type="ARBA" id="ARBA00000085"/>
    </source>
</evidence>
<dbReference type="SMART" id="SM00448">
    <property type="entry name" value="REC"/>
    <property type="match status" value="1"/>
</dbReference>
<dbReference type="GO" id="GO:0000155">
    <property type="term" value="F:phosphorelay sensor kinase activity"/>
    <property type="evidence" value="ECO:0007669"/>
    <property type="project" value="InterPro"/>
</dbReference>
<evidence type="ECO:0000259" key="14">
    <source>
        <dbReference type="PROSITE" id="PS50109"/>
    </source>
</evidence>
<dbReference type="Pfam" id="PF00072">
    <property type="entry name" value="Response_reg"/>
    <property type="match status" value="1"/>
</dbReference>
<evidence type="ECO:0000256" key="4">
    <source>
        <dbReference type="ARBA" id="ARBA00022475"/>
    </source>
</evidence>
<evidence type="ECO:0000256" key="3">
    <source>
        <dbReference type="ARBA" id="ARBA00012438"/>
    </source>
</evidence>
<protein>
    <recommendedName>
        <fullName evidence="3">histidine kinase</fullName>
        <ecNumber evidence="3">2.7.13.3</ecNumber>
    </recommendedName>
</protein>
<dbReference type="Proteomes" id="UP000598271">
    <property type="component" value="Unassembled WGS sequence"/>
</dbReference>
<dbReference type="InterPro" id="IPR036641">
    <property type="entry name" value="HPT_dom_sf"/>
</dbReference>
<keyword evidence="10" id="KW-0902">Two-component regulatory system</keyword>
<dbReference type="PRINTS" id="PR00344">
    <property type="entry name" value="BCTRLSENSOR"/>
</dbReference>
<dbReference type="InterPro" id="IPR003661">
    <property type="entry name" value="HisK_dim/P_dom"/>
</dbReference>
<dbReference type="PANTHER" id="PTHR45339">
    <property type="entry name" value="HYBRID SIGNAL TRANSDUCTION HISTIDINE KINASE J"/>
    <property type="match status" value="1"/>
</dbReference>
<keyword evidence="7" id="KW-0547">Nucleotide-binding</keyword>
<feature type="modified residue" description="4-aspartylphosphate" evidence="12">
    <location>
        <position position="668"/>
    </location>
</feature>
<dbReference type="InterPro" id="IPR000014">
    <property type="entry name" value="PAS"/>
</dbReference>
<reference evidence="16 17" key="1">
    <citation type="journal article" date="2014" name="Int. J. Syst. Evol. Microbiol.">
        <title>Complete genome sequence of Corynebacterium casei LMG S-19264T (=DSM 44701T), isolated from a smear-ripened cheese.</title>
        <authorList>
            <consortium name="US DOE Joint Genome Institute (JGI-PGF)"/>
            <person name="Walter F."/>
            <person name="Albersmeier A."/>
            <person name="Kalinowski J."/>
            <person name="Ruckert C."/>
        </authorList>
    </citation>
    <scope>NUCLEOTIDE SEQUENCE [LARGE SCALE GENOMIC DNA]</scope>
    <source>
        <strain evidence="16 17">KCTC 12866</strain>
    </source>
</reference>
<comment type="catalytic activity">
    <reaction evidence="1">
        <text>ATP + protein L-histidine = ADP + protein N-phospho-L-histidine.</text>
        <dbReference type="EC" id="2.7.13.3"/>
    </reaction>
</comment>
<dbReference type="InterPro" id="IPR004358">
    <property type="entry name" value="Sig_transdc_His_kin-like_C"/>
</dbReference>
<keyword evidence="11 13" id="KW-0472">Membrane</keyword>
<keyword evidence="17" id="KW-1185">Reference proteome</keyword>
<feature type="domain" description="Response regulatory" evidence="15">
    <location>
        <begin position="619"/>
        <end position="734"/>
    </location>
</feature>
<dbReference type="InterPro" id="IPR005467">
    <property type="entry name" value="His_kinase_dom"/>
</dbReference>
<evidence type="ECO:0000256" key="10">
    <source>
        <dbReference type="ARBA" id="ARBA00023012"/>
    </source>
</evidence>
<evidence type="ECO:0000256" key="8">
    <source>
        <dbReference type="ARBA" id="ARBA00022840"/>
    </source>
</evidence>
<comment type="caution">
    <text evidence="16">The sequence shown here is derived from an EMBL/GenBank/DDBJ whole genome shotgun (WGS) entry which is preliminary data.</text>
</comment>
<proteinExistence type="predicted"/>
<dbReference type="SUPFAM" id="SSF52172">
    <property type="entry name" value="CheY-like"/>
    <property type="match status" value="1"/>
</dbReference>
<dbReference type="Gene3D" id="1.20.120.160">
    <property type="entry name" value="HPT domain"/>
    <property type="match status" value="1"/>
</dbReference>
<keyword evidence="5 12" id="KW-0597">Phosphoprotein</keyword>
<evidence type="ECO:0000256" key="6">
    <source>
        <dbReference type="ARBA" id="ARBA00022692"/>
    </source>
</evidence>
<evidence type="ECO:0000259" key="15">
    <source>
        <dbReference type="PROSITE" id="PS50110"/>
    </source>
</evidence>
<dbReference type="PROSITE" id="PS50110">
    <property type="entry name" value="RESPONSE_REGULATORY"/>
    <property type="match status" value="1"/>
</dbReference>
<evidence type="ECO:0000256" key="5">
    <source>
        <dbReference type="ARBA" id="ARBA00022553"/>
    </source>
</evidence>
<dbReference type="GO" id="GO:0005524">
    <property type="term" value="F:ATP binding"/>
    <property type="evidence" value="ECO:0007669"/>
    <property type="project" value="UniProtKB-KW"/>
</dbReference>
<accession>A0A8J3D6S6</accession>
<keyword evidence="6 13" id="KW-0812">Transmembrane</keyword>
<dbReference type="Gene3D" id="3.40.50.2300">
    <property type="match status" value="1"/>
</dbReference>
<evidence type="ECO:0000256" key="7">
    <source>
        <dbReference type="ARBA" id="ARBA00022741"/>
    </source>
</evidence>
<evidence type="ECO:0000256" key="12">
    <source>
        <dbReference type="PROSITE-ProRule" id="PRU00169"/>
    </source>
</evidence>
<dbReference type="Gene3D" id="1.10.287.130">
    <property type="match status" value="1"/>
</dbReference>
<dbReference type="InterPro" id="IPR036890">
    <property type="entry name" value="HATPase_C_sf"/>
</dbReference>
<keyword evidence="9 13" id="KW-1133">Transmembrane helix</keyword>
<evidence type="ECO:0000313" key="17">
    <source>
        <dbReference type="Proteomes" id="UP000598271"/>
    </source>
</evidence>
<dbReference type="AlphaFoldDB" id="A0A8J3D6S6"/>
<name>A0A8J3D6S6_9BACT</name>
<dbReference type="InterPro" id="IPR011006">
    <property type="entry name" value="CheY-like_superfamily"/>
</dbReference>
<keyword evidence="8" id="KW-0067">ATP-binding</keyword>
<evidence type="ECO:0000256" key="9">
    <source>
        <dbReference type="ARBA" id="ARBA00022989"/>
    </source>
</evidence>
<dbReference type="SMART" id="SM00387">
    <property type="entry name" value="HATPase_c"/>
    <property type="match status" value="1"/>
</dbReference>
<dbReference type="CDD" id="cd00082">
    <property type="entry name" value="HisKA"/>
    <property type="match status" value="1"/>
</dbReference>
<feature type="domain" description="Histidine kinase" evidence="14">
    <location>
        <begin position="373"/>
        <end position="595"/>
    </location>
</feature>
<dbReference type="EMBL" id="BMXF01000001">
    <property type="protein sequence ID" value="GHB61442.1"/>
    <property type="molecule type" value="Genomic_DNA"/>
</dbReference>
<keyword evidence="4" id="KW-1003">Cell membrane</keyword>